<dbReference type="CDD" id="cd00082">
    <property type="entry name" value="HisKA"/>
    <property type="match status" value="1"/>
</dbReference>
<comment type="subcellular location">
    <subcellularLocation>
        <location evidence="2">Cell membrane</location>
        <topology evidence="2">Multi-pass membrane protein</topology>
    </subcellularLocation>
</comment>
<evidence type="ECO:0000256" key="9">
    <source>
        <dbReference type="ARBA" id="ARBA00022777"/>
    </source>
</evidence>
<evidence type="ECO:0000256" key="4">
    <source>
        <dbReference type="ARBA" id="ARBA00022475"/>
    </source>
</evidence>
<dbReference type="AlphaFoldDB" id="A0A1T5BDW3"/>
<dbReference type="EC" id="2.7.13.3" evidence="3"/>
<dbReference type="Pfam" id="PF02518">
    <property type="entry name" value="HATPase_c"/>
    <property type="match status" value="1"/>
</dbReference>
<feature type="transmembrane region" description="Helical" evidence="14">
    <location>
        <begin position="180"/>
        <end position="198"/>
    </location>
</feature>
<dbReference type="Proteomes" id="UP000243406">
    <property type="component" value="Unassembled WGS sequence"/>
</dbReference>
<dbReference type="InterPro" id="IPR036890">
    <property type="entry name" value="HATPase_C_sf"/>
</dbReference>
<dbReference type="FunFam" id="1.10.287.130:FF:000001">
    <property type="entry name" value="Two-component sensor histidine kinase"/>
    <property type="match status" value="1"/>
</dbReference>
<keyword evidence="17" id="KW-1185">Reference proteome</keyword>
<evidence type="ECO:0000256" key="7">
    <source>
        <dbReference type="ARBA" id="ARBA00022692"/>
    </source>
</evidence>
<dbReference type="PANTHER" id="PTHR45528:SF1">
    <property type="entry name" value="SENSOR HISTIDINE KINASE CPXA"/>
    <property type="match status" value="1"/>
</dbReference>
<dbReference type="SMART" id="SM00388">
    <property type="entry name" value="HisKA"/>
    <property type="match status" value="1"/>
</dbReference>
<sequence>MSKIGKKIMQSYFIIILATAFVFMGISKMSFNDILNRQTRLDLKKDADVVAKQINMVIDQKIEMTVVDGSPNVKIQISKNFFGENALSISEIILPKGMGYAHNRLATTHFIIMDVDKNLIFQSYNTEQEPINPLEIDKTKYYVEQRPLISSVDQETLGYLVMLAKKEDLSVINALINRSVFLGFLIALFIASIISIFFERGIISPINKLKKNIASFSFTDDEIIWEEIKTKDELAEINQDFLKMAYKLKEYDKKQKEFFQNTSHELKTPLMSIQGYAEAIKDKVMDESMVDEGLDIIIDESKKLRDTVNSIVYLSKMENLMSEEKSIRINLWEAVEEIIIRLTLLAKEKNITFKNDIAHYIVVRTSDDRLDRVFSNILSNALRYAKSQISIESFEIETGHIIIKIQDDGRGFENNEELYIFDRFYKGKGGNTGLGLSIVKSIAESNGWGLKAYNADEGGAVVEIVIPPLRDKDVN</sequence>
<feature type="transmembrane region" description="Helical" evidence="14">
    <location>
        <begin position="12"/>
        <end position="31"/>
    </location>
</feature>
<dbReference type="GO" id="GO:0005886">
    <property type="term" value="C:plasma membrane"/>
    <property type="evidence" value="ECO:0007669"/>
    <property type="project" value="UniProtKB-SubCell"/>
</dbReference>
<dbReference type="Pfam" id="PF00512">
    <property type="entry name" value="HisKA"/>
    <property type="match status" value="1"/>
</dbReference>
<dbReference type="GO" id="GO:0005524">
    <property type="term" value="F:ATP binding"/>
    <property type="evidence" value="ECO:0007669"/>
    <property type="project" value="UniProtKB-KW"/>
</dbReference>
<dbReference type="SMART" id="SM00387">
    <property type="entry name" value="HATPase_c"/>
    <property type="match status" value="1"/>
</dbReference>
<evidence type="ECO:0000313" key="17">
    <source>
        <dbReference type="Proteomes" id="UP000243406"/>
    </source>
</evidence>
<dbReference type="InterPro" id="IPR004358">
    <property type="entry name" value="Sig_transdc_His_kin-like_C"/>
</dbReference>
<evidence type="ECO:0000256" key="3">
    <source>
        <dbReference type="ARBA" id="ARBA00012438"/>
    </source>
</evidence>
<dbReference type="EMBL" id="FUYN01000003">
    <property type="protein sequence ID" value="SKB45033.1"/>
    <property type="molecule type" value="Genomic_DNA"/>
</dbReference>
<gene>
    <name evidence="16" type="ORF">SAMN02745120_1536</name>
</gene>
<comment type="catalytic activity">
    <reaction evidence="1">
        <text>ATP + protein L-histidine = ADP + protein N-phospho-L-histidine.</text>
        <dbReference type="EC" id="2.7.13.3"/>
    </reaction>
</comment>
<dbReference type="GO" id="GO:0000155">
    <property type="term" value="F:phosphorelay sensor kinase activity"/>
    <property type="evidence" value="ECO:0007669"/>
    <property type="project" value="InterPro"/>
</dbReference>
<evidence type="ECO:0000313" key="16">
    <source>
        <dbReference type="EMBL" id="SKB45033.1"/>
    </source>
</evidence>
<dbReference type="SUPFAM" id="SSF55874">
    <property type="entry name" value="ATPase domain of HSP90 chaperone/DNA topoisomerase II/histidine kinase"/>
    <property type="match status" value="1"/>
</dbReference>
<keyword evidence="4" id="KW-1003">Cell membrane</keyword>
<evidence type="ECO:0000256" key="6">
    <source>
        <dbReference type="ARBA" id="ARBA00022679"/>
    </source>
</evidence>
<proteinExistence type="predicted"/>
<keyword evidence="13 14" id="KW-0472">Membrane</keyword>
<keyword evidence="8" id="KW-0547">Nucleotide-binding</keyword>
<evidence type="ECO:0000256" key="5">
    <source>
        <dbReference type="ARBA" id="ARBA00022553"/>
    </source>
</evidence>
<keyword evidence="7 14" id="KW-0812">Transmembrane</keyword>
<evidence type="ECO:0000256" key="11">
    <source>
        <dbReference type="ARBA" id="ARBA00022989"/>
    </source>
</evidence>
<feature type="domain" description="Histidine kinase" evidence="15">
    <location>
        <begin position="261"/>
        <end position="470"/>
    </location>
</feature>
<dbReference type="InterPro" id="IPR036097">
    <property type="entry name" value="HisK_dim/P_sf"/>
</dbReference>
<keyword evidence="10" id="KW-0067">ATP-binding</keyword>
<dbReference type="Gene3D" id="6.10.340.10">
    <property type="match status" value="1"/>
</dbReference>
<dbReference type="InterPro" id="IPR003594">
    <property type="entry name" value="HATPase_dom"/>
</dbReference>
<name>A0A1T5BDW3_9FIRM</name>
<dbReference type="RefSeq" id="WP_159446419.1">
    <property type="nucleotide sequence ID" value="NZ_FUYN01000003.1"/>
</dbReference>
<keyword evidence="6" id="KW-0808">Transferase</keyword>
<dbReference type="PROSITE" id="PS50109">
    <property type="entry name" value="HIS_KIN"/>
    <property type="match status" value="1"/>
</dbReference>
<dbReference type="PRINTS" id="PR00344">
    <property type="entry name" value="BCTRLSENSOR"/>
</dbReference>
<protein>
    <recommendedName>
        <fullName evidence="3">histidine kinase</fullName>
        <ecNumber evidence="3">2.7.13.3</ecNumber>
    </recommendedName>
</protein>
<evidence type="ECO:0000256" key="13">
    <source>
        <dbReference type="ARBA" id="ARBA00023136"/>
    </source>
</evidence>
<evidence type="ECO:0000256" key="1">
    <source>
        <dbReference type="ARBA" id="ARBA00000085"/>
    </source>
</evidence>
<dbReference type="PANTHER" id="PTHR45528">
    <property type="entry name" value="SENSOR HISTIDINE KINASE CPXA"/>
    <property type="match status" value="1"/>
</dbReference>
<dbReference type="SUPFAM" id="SSF47384">
    <property type="entry name" value="Homodimeric domain of signal transducing histidine kinase"/>
    <property type="match status" value="1"/>
</dbReference>
<keyword evidence="12" id="KW-0902">Two-component regulatory system</keyword>
<dbReference type="OrthoDB" id="9780718at2"/>
<dbReference type="Gene3D" id="3.30.565.10">
    <property type="entry name" value="Histidine kinase-like ATPase, C-terminal domain"/>
    <property type="match status" value="1"/>
</dbReference>
<dbReference type="InterPro" id="IPR050398">
    <property type="entry name" value="HssS/ArlS-like"/>
</dbReference>
<evidence type="ECO:0000256" key="10">
    <source>
        <dbReference type="ARBA" id="ARBA00022840"/>
    </source>
</evidence>
<evidence type="ECO:0000256" key="2">
    <source>
        <dbReference type="ARBA" id="ARBA00004651"/>
    </source>
</evidence>
<evidence type="ECO:0000259" key="15">
    <source>
        <dbReference type="PROSITE" id="PS50109"/>
    </source>
</evidence>
<evidence type="ECO:0000256" key="12">
    <source>
        <dbReference type="ARBA" id="ARBA00023012"/>
    </source>
</evidence>
<dbReference type="InterPro" id="IPR005467">
    <property type="entry name" value="His_kinase_dom"/>
</dbReference>
<accession>A0A1T5BDW3</accession>
<keyword evidence="5" id="KW-0597">Phosphoprotein</keyword>
<reference evidence="17" key="1">
    <citation type="submission" date="2017-02" db="EMBL/GenBank/DDBJ databases">
        <authorList>
            <person name="Varghese N."/>
            <person name="Submissions S."/>
        </authorList>
    </citation>
    <scope>NUCLEOTIDE SEQUENCE [LARGE SCALE GENOMIC DNA]</scope>
    <source>
        <strain evidence="17">ATCC 35199</strain>
    </source>
</reference>
<keyword evidence="11 14" id="KW-1133">Transmembrane helix</keyword>
<keyword evidence="9 16" id="KW-0418">Kinase</keyword>
<evidence type="ECO:0000256" key="14">
    <source>
        <dbReference type="SAM" id="Phobius"/>
    </source>
</evidence>
<organism evidence="16 17">
    <name type="scientific">Acetoanaerobium noterae</name>
    <dbReference type="NCBI Taxonomy" id="745369"/>
    <lineage>
        <taxon>Bacteria</taxon>
        <taxon>Bacillati</taxon>
        <taxon>Bacillota</taxon>
        <taxon>Clostridia</taxon>
        <taxon>Peptostreptococcales</taxon>
        <taxon>Filifactoraceae</taxon>
        <taxon>Acetoanaerobium</taxon>
    </lineage>
</organism>
<evidence type="ECO:0000256" key="8">
    <source>
        <dbReference type="ARBA" id="ARBA00022741"/>
    </source>
</evidence>
<dbReference type="Gene3D" id="1.10.287.130">
    <property type="match status" value="1"/>
</dbReference>
<dbReference type="InterPro" id="IPR003661">
    <property type="entry name" value="HisK_dim/P_dom"/>
</dbReference>
<dbReference type="CDD" id="cd00075">
    <property type="entry name" value="HATPase"/>
    <property type="match status" value="1"/>
</dbReference>